<feature type="transmembrane region" description="Helical" evidence="1">
    <location>
        <begin position="239"/>
        <end position="260"/>
    </location>
</feature>
<accession>A0AAD7KCE9</accession>
<feature type="transmembrane region" description="Helical" evidence="1">
    <location>
        <begin position="12"/>
        <end position="33"/>
    </location>
</feature>
<name>A0AAD7KCE9_9AGAR</name>
<evidence type="ECO:0000256" key="1">
    <source>
        <dbReference type="SAM" id="Phobius"/>
    </source>
</evidence>
<sequence length="300" mass="32907">MSSTLTGARMSYAAALIASVGYGVYVVLAYQCIRRLVRRTQTWTLGRVALLTYTSLLFALQTIYFVAGCKWSEIEFVESSVDPAVFASQQSSMLAVLKDTVYTVNIWVADIFLLYRAYIIWGGHYICLAPFITYLGALATGIGLLVEISKPGAAFGQVAVIDFGTPFWSLSVTTNVLSTILIAGRLTYRRRAMYRIQQNQENYRVHSNTTASAIFAESAAMYAIVALIYIPLFARNLTLQYPFSALMGAVVSIAPTLIILRMAGGKAVTREWSNIPLTAVNAIPSSQRESHVASTDKTVC</sequence>
<protein>
    <submittedName>
        <fullName evidence="2">Uncharacterized protein</fullName>
    </submittedName>
</protein>
<dbReference type="Proteomes" id="UP001215280">
    <property type="component" value="Unassembled WGS sequence"/>
</dbReference>
<feature type="transmembrane region" description="Helical" evidence="1">
    <location>
        <begin position="45"/>
        <end position="67"/>
    </location>
</feature>
<reference evidence="2" key="1">
    <citation type="submission" date="2023-03" db="EMBL/GenBank/DDBJ databases">
        <title>Massive genome expansion in bonnet fungi (Mycena s.s.) driven by repeated elements and novel gene families across ecological guilds.</title>
        <authorList>
            <consortium name="Lawrence Berkeley National Laboratory"/>
            <person name="Harder C.B."/>
            <person name="Miyauchi S."/>
            <person name="Viragh M."/>
            <person name="Kuo A."/>
            <person name="Thoen E."/>
            <person name="Andreopoulos B."/>
            <person name="Lu D."/>
            <person name="Skrede I."/>
            <person name="Drula E."/>
            <person name="Henrissat B."/>
            <person name="Morin E."/>
            <person name="Kohler A."/>
            <person name="Barry K."/>
            <person name="LaButti K."/>
            <person name="Morin E."/>
            <person name="Salamov A."/>
            <person name="Lipzen A."/>
            <person name="Mereny Z."/>
            <person name="Hegedus B."/>
            <person name="Baldrian P."/>
            <person name="Stursova M."/>
            <person name="Weitz H."/>
            <person name="Taylor A."/>
            <person name="Grigoriev I.V."/>
            <person name="Nagy L.G."/>
            <person name="Martin F."/>
            <person name="Kauserud H."/>
        </authorList>
    </citation>
    <scope>NUCLEOTIDE SEQUENCE</scope>
    <source>
        <strain evidence="2">CBHHK188m</strain>
    </source>
</reference>
<feature type="transmembrane region" description="Helical" evidence="1">
    <location>
        <begin position="100"/>
        <end position="118"/>
    </location>
</feature>
<dbReference type="EMBL" id="JARJLG010000004">
    <property type="protein sequence ID" value="KAJ7781726.1"/>
    <property type="molecule type" value="Genomic_DNA"/>
</dbReference>
<evidence type="ECO:0000313" key="2">
    <source>
        <dbReference type="EMBL" id="KAJ7781726.1"/>
    </source>
</evidence>
<organism evidence="2 3">
    <name type="scientific">Mycena maculata</name>
    <dbReference type="NCBI Taxonomy" id="230809"/>
    <lineage>
        <taxon>Eukaryota</taxon>
        <taxon>Fungi</taxon>
        <taxon>Dikarya</taxon>
        <taxon>Basidiomycota</taxon>
        <taxon>Agaricomycotina</taxon>
        <taxon>Agaricomycetes</taxon>
        <taxon>Agaricomycetidae</taxon>
        <taxon>Agaricales</taxon>
        <taxon>Marasmiineae</taxon>
        <taxon>Mycenaceae</taxon>
        <taxon>Mycena</taxon>
    </lineage>
</organism>
<evidence type="ECO:0000313" key="3">
    <source>
        <dbReference type="Proteomes" id="UP001215280"/>
    </source>
</evidence>
<gene>
    <name evidence="2" type="ORF">DFH07DRAFT_728698</name>
</gene>
<keyword evidence="1" id="KW-0812">Transmembrane</keyword>
<comment type="caution">
    <text evidence="2">The sequence shown here is derived from an EMBL/GenBank/DDBJ whole genome shotgun (WGS) entry which is preliminary data.</text>
</comment>
<keyword evidence="1" id="KW-1133">Transmembrane helix</keyword>
<feature type="transmembrane region" description="Helical" evidence="1">
    <location>
        <begin position="125"/>
        <end position="146"/>
    </location>
</feature>
<keyword evidence="1" id="KW-0472">Membrane</keyword>
<feature type="transmembrane region" description="Helical" evidence="1">
    <location>
        <begin position="166"/>
        <end position="188"/>
    </location>
</feature>
<keyword evidence="3" id="KW-1185">Reference proteome</keyword>
<dbReference type="AlphaFoldDB" id="A0AAD7KCE9"/>
<proteinExistence type="predicted"/>
<feature type="transmembrane region" description="Helical" evidence="1">
    <location>
        <begin position="209"/>
        <end position="233"/>
    </location>
</feature>